<name>A0A815EBV2_ADIRI</name>
<evidence type="ECO:0000313" key="2">
    <source>
        <dbReference type="EMBL" id="CAF1304748.1"/>
    </source>
</evidence>
<evidence type="ECO:0000313" key="3">
    <source>
        <dbReference type="Proteomes" id="UP000663852"/>
    </source>
</evidence>
<keyword evidence="1" id="KW-1133">Transmembrane helix</keyword>
<reference evidence="2" key="1">
    <citation type="submission" date="2021-02" db="EMBL/GenBank/DDBJ databases">
        <authorList>
            <person name="Nowell W R."/>
        </authorList>
    </citation>
    <scope>NUCLEOTIDE SEQUENCE</scope>
</reference>
<proteinExistence type="predicted"/>
<protein>
    <submittedName>
        <fullName evidence="2">Uncharacterized protein</fullName>
    </submittedName>
</protein>
<dbReference type="AlphaFoldDB" id="A0A815EBV2"/>
<feature type="transmembrane region" description="Helical" evidence="1">
    <location>
        <begin position="12"/>
        <end position="32"/>
    </location>
</feature>
<gene>
    <name evidence="2" type="ORF">EDS130_LOCUS30808</name>
</gene>
<dbReference type="OrthoDB" id="9987293at2759"/>
<dbReference type="Proteomes" id="UP000663852">
    <property type="component" value="Unassembled WGS sequence"/>
</dbReference>
<accession>A0A815EBV2</accession>
<organism evidence="2 3">
    <name type="scientific">Adineta ricciae</name>
    <name type="common">Rotifer</name>
    <dbReference type="NCBI Taxonomy" id="249248"/>
    <lineage>
        <taxon>Eukaryota</taxon>
        <taxon>Metazoa</taxon>
        <taxon>Spiralia</taxon>
        <taxon>Gnathifera</taxon>
        <taxon>Rotifera</taxon>
        <taxon>Eurotatoria</taxon>
        <taxon>Bdelloidea</taxon>
        <taxon>Adinetida</taxon>
        <taxon>Adinetidae</taxon>
        <taxon>Adineta</taxon>
    </lineage>
</organism>
<sequence length="102" mass="11754">MIHKTVLDSKIYVIVFGILLVLIQTILSQPMLTQSLSDNNNLKRMSSAWGKRMSSAWGKHLYQQARFNKYGYPRYPIDNEIIEQYLAQRTSNNDGAAQENMS</sequence>
<evidence type="ECO:0000256" key="1">
    <source>
        <dbReference type="SAM" id="Phobius"/>
    </source>
</evidence>
<dbReference type="EMBL" id="CAJNOJ010000219">
    <property type="protein sequence ID" value="CAF1304748.1"/>
    <property type="molecule type" value="Genomic_DNA"/>
</dbReference>
<keyword evidence="1" id="KW-0472">Membrane</keyword>
<keyword evidence="1" id="KW-0812">Transmembrane</keyword>
<comment type="caution">
    <text evidence="2">The sequence shown here is derived from an EMBL/GenBank/DDBJ whole genome shotgun (WGS) entry which is preliminary data.</text>
</comment>